<keyword evidence="1" id="KW-0805">Transcription regulation</keyword>
<protein>
    <submittedName>
        <fullName evidence="5">Lrp/AsnC family transcriptional regulator</fullName>
    </submittedName>
</protein>
<dbReference type="GO" id="GO:0043200">
    <property type="term" value="P:response to amino acid"/>
    <property type="evidence" value="ECO:0007669"/>
    <property type="project" value="TreeGrafter"/>
</dbReference>
<evidence type="ECO:0000259" key="4">
    <source>
        <dbReference type="PROSITE" id="PS50956"/>
    </source>
</evidence>
<dbReference type="SUPFAM" id="SSF54909">
    <property type="entry name" value="Dimeric alpha+beta barrel"/>
    <property type="match status" value="1"/>
</dbReference>
<dbReference type="InterPro" id="IPR019888">
    <property type="entry name" value="Tscrpt_reg_AsnC-like"/>
</dbReference>
<evidence type="ECO:0000256" key="1">
    <source>
        <dbReference type="ARBA" id="ARBA00023015"/>
    </source>
</evidence>
<keyword evidence="3" id="KW-0804">Transcription</keyword>
<name>A0A849ICD8_9HYPH</name>
<feature type="domain" description="HTH asnC-type" evidence="4">
    <location>
        <begin position="7"/>
        <end position="68"/>
    </location>
</feature>
<dbReference type="SUPFAM" id="SSF46785">
    <property type="entry name" value="Winged helix' DNA-binding domain"/>
    <property type="match status" value="1"/>
</dbReference>
<reference evidence="5 6" key="1">
    <citation type="submission" date="2020-04" db="EMBL/GenBank/DDBJ databases">
        <title>Enterovirga sp. isolate from soil.</title>
        <authorList>
            <person name="Chea S."/>
            <person name="Kim D.-U."/>
        </authorList>
    </citation>
    <scope>NUCLEOTIDE SEQUENCE [LARGE SCALE GENOMIC DNA]</scope>
    <source>
        <strain evidence="5 6">DB1703</strain>
    </source>
</reference>
<keyword evidence="6" id="KW-1185">Reference proteome</keyword>
<gene>
    <name evidence="5" type="ORF">HJG44_04160</name>
</gene>
<dbReference type="PANTHER" id="PTHR30154:SF46">
    <property type="entry name" value="TRANSCRIPTIONAL REGULATORY PROTEIN"/>
    <property type="match status" value="1"/>
</dbReference>
<dbReference type="Gene3D" id="3.30.70.920">
    <property type="match status" value="1"/>
</dbReference>
<dbReference type="Gene3D" id="1.10.10.10">
    <property type="entry name" value="Winged helix-like DNA-binding domain superfamily/Winged helix DNA-binding domain"/>
    <property type="match status" value="1"/>
</dbReference>
<comment type="caution">
    <text evidence="5">The sequence shown here is derived from an EMBL/GenBank/DDBJ whole genome shotgun (WGS) entry which is preliminary data.</text>
</comment>
<dbReference type="PROSITE" id="PS50956">
    <property type="entry name" value="HTH_ASNC_2"/>
    <property type="match status" value="1"/>
</dbReference>
<dbReference type="RefSeq" id="WP_171217037.1">
    <property type="nucleotide sequence ID" value="NZ_JABEPP010000001.1"/>
</dbReference>
<organism evidence="5 6">
    <name type="scientific">Enterovirga aerilata</name>
    <dbReference type="NCBI Taxonomy" id="2730920"/>
    <lineage>
        <taxon>Bacteria</taxon>
        <taxon>Pseudomonadati</taxon>
        <taxon>Pseudomonadota</taxon>
        <taxon>Alphaproteobacteria</taxon>
        <taxon>Hyphomicrobiales</taxon>
        <taxon>Methylobacteriaceae</taxon>
        <taxon>Enterovirga</taxon>
    </lineage>
</organism>
<evidence type="ECO:0000256" key="3">
    <source>
        <dbReference type="ARBA" id="ARBA00023163"/>
    </source>
</evidence>
<dbReference type="Pfam" id="PF01037">
    <property type="entry name" value="AsnC_trans_reg"/>
    <property type="match status" value="1"/>
</dbReference>
<sequence length="161" mass="17753">MTASITLDGFDLRILAALQEDGRLGNQDLADKVRLSPSQCSRRRIRLEESGLIRGYRAELDREMLGLDVLVFTKVRLAAHNRDNARRFAELVRRLPCVLEAHAMTGDSDYLLKMIVPDLKALSAVVNEELLPDDSVAQVQTSVVLHTLKAAAPLPLPGRAG</sequence>
<dbReference type="Pfam" id="PF13412">
    <property type="entry name" value="HTH_24"/>
    <property type="match status" value="1"/>
</dbReference>
<dbReference type="InterPro" id="IPR000485">
    <property type="entry name" value="AsnC-type_HTH_dom"/>
</dbReference>
<dbReference type="EMBL" id="JABEPP010000001">
    <property type="protein sequence ID" value="NNM71593.1"/>
    <property type="molecule type" value="Genomic_DNA"/>
</dbReference>
<dbReference type="Proteomes" id="UP000564885">
    <property type="component" value="Unassembled WGS sequence"/>
</dbReference>
<evidence type="ECO:0000313" key="5">
    <source>
        <dbReference type="EMBL" id="NNM71593.1"/>
    </source>
</evidence>
<evidence type="ECO:0000313" key="6">
    <source>
        <dbReference type="Proteomes" id="UP000564885"/>
    </source>
</evidence>
<dbReference type="InterPro" id="IPR036390">
    <property type="entry name" value="WH_DNA-bd_sf"/>
</dbReference>
<proteinExistence type="predicted"/>
<dbReference type="InterPro" id="IPR011008">
    <property type="entry name" value="Dimeric_a/b-barrel"/>
</dbReference>
<dbReference type="AlphaFoldDB" id="A0A849ICD8"/>
<dbReference type="InterPro" id="IPR019887">
    <property type="entry name" value="Tscrpt_reg_AsnC/Lrp_C"/>
</dbReference>
<dbReference type="GO" id="GO:0005829">
    <property type="term" value="C:cytosol"/>
    <property type="evidence" value="ECO:0007669"/>
    <property type="project" value="TreeGrafter"/>
</dbReference>
<dbReference type="SMART" id="SM00344">
    <property type="entry name" value="HTH_ASNC"/>
    <property type="match status" value="1"/>
</dbReference>
<dbReference type="GO" id="GO:0043565">
    <property type="term" value="F:sequence-specific DNA binding"/>
    <property type="evidence" value="ECO:0007669"/>
    <property type="project" value="InterPro"/>
</dbReference>
<accession>A0A849ICD8</accession>
<dbReference type="InterPro" id="IPR036388">
    <property type="entry name" value="WH-like_DNA-bd_sf"/>
</dbReference>
<dbReference type="PRINTS" id="PR00033">
    <property type="entry name" value="HTHASNC"/>
</dbReference>
<evidence type="ECO:0000256" key="2">
    <source>
        <dbReference type="ARBA" id="ARBA00023125"/>
    </source>
</evidence>
<keyword evidence="2" id="KW-0238">DNA-binding</keyword>
<dbReference type="PANTHER" id="PTHR30154">
    <property type="entry name" value="LEUCINE-RESPONSIVE REGULATORY PROTEIN"/>
    <property type="match status" value="1"/>
</dbReference>